<organism evidence="1 2">
    <name type="scientific">Serratia rhizosphaerae</name>
    <dbReference type="NCBI Taxonomy" id="2597702"/>
    <lineage>
        <taxon>Bacteria</taxon>
        <taxon>Pseudomonadati</taxon>
        <taxon>Pseudomonadota</taxon>
        <taxon>Gammaproteobacteria</taxon>
        <taxon>Enterobacterales</taxon>
        <taxon>Yersiniaceae</taxon>
        <taxon>Serratia</taxon>
    </lineage>
</organism>
<keyword evidence="2" id="KW-1185">Reference proteome</keyword>
<reference evidence="1 2" key="1">
    <citation type="submission" date="2019-07" db="EMBL/GenBank/DDBJ databases">
        <title>Serratia dokdonensis sp. nov., an elicitor of systemic resistance in Nicotiana Tabacum.</title>
        <authorList>
            <person name="Son J.-S."/>
            <person name="Hwang Y.-J."/>
            <person name="Lee S.-Y."/>
            <person name="Ghim S.-Y."/>
        </authorList>
    </citation>
    <scope>NUCLEOTIDE SEQUENCE [LARGE SCALE GENOMIC DNA]</scope>
    <source>
        <strain evidence="1 2">KUDC3025</strain>
    </source>
</reference>
<evidence type="ECO:0000313" key="1">
    <source>
        <dbReference type="EMBL" id="QHA89672.1"/>
    </source>
</evidence>
<sequence>MLTSVWTTKLILTKSKRVSVTENGALCAPFFYARHSRSARPFLNAPANDIKKAQRLAELCRSRALYATVPG</sequence>
<protein>
    <submittedName>
        <fullName evidence="1">Uncharacterized protein</fullName>
    </submittedName>
</protein>
<gene>
    <name evidence="1" type="ORF">FO014_23275</name>
</gene>
<proteinExistence type="predicted"/>
<dbReference type="EMBL" id="CP041764">
    <property type="protein sequence ID" value="QHA89672.1"/>
    <property type="molecule type" value="Genomic_DNA"/>
</dbReference>
<name>A0ABX6GTR5_9GAMM</name>
<dbReference type="Proteomes" id="UP000430368">
    <property type="component" value="Chromosome"/>
</dbReference>
<evidence type="ECO:0000313" key="2">
    <source>
        <dbReference type="Proteomes" id="UP000430368"/>
    </source>
</evidence>
<accession>A0ABX6GTR5</accession>